<dbReference type="RefSeq" id="WP_306883447.1">
    <property type="nucleotide sequence ID" value="NZ_JAUSUL010000001.1"/>
</dbReference>
<dbReference type="SUPFAM" id="SSF52283">
    <property type="entry name" value="Formate/glycerate dehydrogenase catalytic domain-like"/>
    <property type="match status" value="1"/>
</dbReference>
<dbReference type="EC" id="1.1.1.310" evidence="7"/>
<comment type="caution">
    <text evidence="7">The sequence shown here is derived from an EMBL/GenBank/DDBJ whole genome shotgun (WGS) entry which is preliminary data.</text>
</comment>
<evidence type="ECO:0000256" key="3">
    <source>
        <dbReference type="ARBA" id="ARBA00023027"/>
    </source>
</evidence>
<dbReference type="EMBL" id="JAUSUL010000001">
    <property type="protein sequence ID" value="MDQ0313645.1"/>
    <property type="molecule type" value="Genomic_DNA"/>
</dbReference>
<protein>
    <submittedName>
        <fullName evidence="7">(S)-sulfolactate dehydrogenase</fullName>
        <ecNumber evidence="7">1.1.1.310</ecNumber>
    </submittedName>
</protein>
<organism evidence="7 8">
    <name type="scientific">Amorphus orientalis</name>
    <dbReference type="NCBI Taxonomy" id="649198"/>
    <lineage>
        <taxon>Bacteria</taxon>
        <taxon>Pseudomonadati</taxon>
        <taxon>Pseudomonadota</taxon>
        <taxon>Alphaproteobacteria</taxon>
        <taxon>Hyphomicrobiales</taxon>
        <taxon>Amorphaceae</taxon>
        <taxon>Amorphus</taxon>
    </lineage>
</organism>
<feature type="domain" description="D-isomer specific 2-hydroxyacid dehydrogenase NAD-binding" evidence="6">
    <location>
        <begin position="108"/>
        <end position="285"/>
    </location>
</feature>
<evidence type="ECO:0000313" key="8">
    <source>
        <dbReference type="Proteomes" id="UP001229244"/>
    </source>
</evidence>
<evidence type="ECO:0000259" key="5">
    <source>
        <dbReference type="Pfam" id="PF00389"/>
    </source>
</evidence>
<dbReference type="Gene3D" id="3.40.50.720">
    <property type="entry name" value="NAD(P)-binding Rossmann-like Domain"/>
    <property type="match status" value="2"/>
</dbReference>
<comment type="similarity">
    <text evidence="1 4">Belongs to the D-isomer specific 2-hydroxyacid dehydrogenase family.</text>
</comment>
<evidence type="ECO:0000259" key="6">
    <source>
        <dbReference type="Pfam" id="PF02826"/>
    </source>
</evidence>
<evidence type="ECO:0000256" key="4">
    <source>
        <dbReference type="RuleBase" id="RU003719"/>
    </source>
</evidence>
<dbReference type="FunFam" id="3.40.50.720:FF:000041">
    <property type="entry name" value="D-3-phosphoglycerate dehydrogenase"/>
    <property type="match status" value="1"/>
</dbReference>
<evidence type="ECO:0000256" key="2">
    <source>
        <dbReference type="ARBA" id="ARBA00023002"/>
    </source>
</evidence>
<dbReference type="AlphaFoldDB" id="A0AAE3VKU8"/>
<keyword evidence="8" id="KW-1185">Reference proteome</keyword>
<keyword evidence="2 4" id="KW-0560">Oxidoreductase</keyword>
<evidence type="ECO:0000313" key="7">
    <source>
        <dbReference type="EMBL" id="MDQ0313645.1"/>
    </source>
</evidence>
<dbReference type="GO" id="GO:0006564">
    <property type="term" value="P:L-serine biosynthetic process"/>
    <property type="evidence" value="ECO:0007669"/>
    <property type="project" value="UniProtKB-ARBA"/>
</dbReference>
<feature type="domain" description="D-isomer specific 2-hydroxyacid dehydrogenase catalytic" evidence="5">
    <location>
        <begin position="4"/>
        <end position="309"/>
    </location>
</feature>
<dbReference type="Pfam" id="PF02826">
    <property type="entry name" value="2-Hacid_dh_C"/>
    <property type="match status" value="1"/>
</dbReference>
<gene>
    <name evidence="7" type="ORF">J2S73_000082</name>
</gene>
<dbReference type="Proteomes" id="UP001229244">
    <property type="component" value="Unassembled WGS sequence"/>
</dbReference>
<evidence type="ECO:0000256" key="1">
    <source>
        <dbReference type="ARBA" id="ARBA00005854"/>
    </source>
</evidence>
<dbReference type="InterPro" id="IPR006139">
    <property type="entry name" value="D-isomer_2_OHA_DH_cat_dom"/>
</dbReference>
<keyword evidence="3" id="KW-0520">NAD</keyword>
<dbReference type="GO" id="GO:0047545">
    <property type="term" value="F:(S)-2-hydroxyglutarate dehydrogenase activity"/>
    <property type="evidence" value="ECO:0007669"/>
    <property type="project" value="UniProtKB-ARBA"/>
</dbReference>
<dbReference type="SUPFAM" id="SSF51735">
    <property type="entry name" value="NAD(P)-binding Rossmann-fold domains"/>
    <property type="match status" value="1"/>
</dbReference>
<dbReference type="GO" id="GO:0102155">
    <property type="term" value="F:S-sulfolactate dehydrogenase activity"/>
    <property type="evidence" value="ECO:0007669"/>
    <property type="project" value="UniProtKB-EC"/>
</dbReference>
<dbReference type="GO" id="GO:0051287">
    <property type="term" value="F:NAD binding"/>
    <property type="evidence" value="ECO:0007669"/>
    <property type="project" value="InterPro"/>
</dbReference>
<dbReference type="CDD" id="cd12173">
    <property type="entry name" value="PGDH_4"/>
    <property type="match status" value="1"/>
</dbReference>
<sequence length="311" mass="32695">MADVVITEFMDEAAVDLIRARHSVHHDPALADRQDDIPGLIADARALIVRNRTQVTDALLAAGPKLEAVGRLGVGLDNIDMAACKARNVTVFPATGANAIAVAEYVIATALVLVRGAYRSSERLVGGEFPRAEFTGGELYGRRLGLVGFGGIAREVAFRARALGMTISAYDPFVAADDPVWEGVERVDDIDRLAADSDVISLHVPLTDATRNLFGAKTIAAMKDRAILINTARGGIIDEPALVAALKAGTLGGAAIDVFASEPLNAETGATFADCPNLILTPHIGGLTDEANERVSHLTAENVLKALEAGR</sequence>
<dbReference type="InterPro" id="IPR006140">
    <property type="entry name" value="D-isomer_DH_NAD-bd"/>
</dbReference>
<name>A0AAE3VKU8_9HYPH</name>
<reference evidence="7" key="1">
    <citation type="submission" date="2023-07" db="EMBL/GenBank/DDBJ databases">
        <title>Genomic Encyclopedia of Type Strains, Phase IV (KMG-IV): sequencing the most valuable type-strain genomes for metagenomic binning, comparative biology and taxonomic classification.</title>
        <authorList>
            <person name="Goeker M."/>
        </authorList>
    </citation>
    <scope>NUCLEOTIDE SEQUENCE</scope>
    <source>
        <strain evidence="7">DSM 21202</strain>
    </source>
</reference>
<dbReference type="GO" id="GO:0004617">
    <property type="term" value="F:phosphoglycerate dehydrogenase activity"/>
    <property type="evidence" value="ECO:0007669"/>
    <property type="project" value="UniProtKB-ARBA"/>
</dbReference>
<dbReference type="PANTHER" id="PTHR42938:SF9">
    <property type="entry name" value="FORMATE DEHYDROGENASE 1"/>
    <property type="match status" value="1"/>
</dbReference>
<dbReference type="InterPro" id="IPR036291">
    <property type="entry name" value="NAD(P)-bd_dom_sf"/>
</dbReference>
<proteinExistence type="inferred from homology"/>
<dbReference type="PANTHER" id="PTHR42938">
    <property type="entry name" value="FORMATE DEHYDROGENASE 1"/>
    <property type="match status" value="1"/>
</dbReference>
<accession>A0AAE3VKU8</accession>
<dbReference type="Pfam" id="PF00389">
    <property type="entry name" value="2-Hacid_dh"/>
    <property type="match status" value="1"/>
</dbReference>